<sequence length="151" mass="16967">MPEKNLYLDDLYVGQTFVSGEHLLDEAQIIAYARQFDPQVFHLDPEAAKHTFFQGLAASGWHTASISMRLVTESIPLADGVIGGGMEELAWPQPTRPGDRLHVESEIVEIIPSQSKPNRAMLRVLCQTKNQRGEVLQRFRPKMLAFKRPAA</sequence>
<evidence type="ECO:0000259" key="1">
    <source>
        <dbReference type="Pfam" id="PF01575"/>
    </source>
</evidence>
<dbReference type="Gene3D" id="3.10.129.10">
    <property type="entry name" value="Hotdog Thioesterase"/>
    <property type="match status" value="1"/>
</dbReference>
<dbReference type="InterPro" id="IPR002539">
    <property type="entry name" value="MaoC-like_dom"/>
</dbReference>
<evidence type="ECO:0000313" key="2">
    <source>
        <dbReference type="EMBL" id="PEH88549.1"/>
    </source>
</evidence>
<organism evidence="2 3">
    <name type="scientific">Comamonas terrigena</name>
    <dbReference type="NCBI Taxonomy" id="32013"/>
    <lineage>
        <taxon>Bacteria</taxon>
        <taxon>Pseudomonadati</taxon>
        <taxon>Pseudomonadota</taxon>
        <taxon>Betaproteobacteria</taxon>
        <taxon>Burkholderiales</taxon>
        <taxon>Comamonadaceae</taxon>
        <taxon>Comamonas</taxon>
    </lineage>
</organism>
<dbReference type="OrthoDB" id="5298629at2"/>
<dbReference type="Pfam" id="PF01575">
    <property type="entry name" value="MaoC_dehydratas"/>
    <property type="match status" value="1"/>
</dbReference>
<name>A0A2A7UT68_COMTR</name>
<dbReference type="PANTHER" id="PTHR43664:SF1">
    <property type="entry name" value="BETA-METHYLMALYL-COA DEHYDRATASE"/>
    <property type="match status" value="1"/>
</dbReference>
<proteinExistence type="predicted"/>
<protein>
    <submittedName>
        <fullName evidence="2">Dehydratase</fullName>
    </submittedName>
</protein>
<keyword evidence="3" id="KW-1185">Reference proteome</keyword>
<dbReference type="InterPro" id="IPR029069">
    <property type="entry name" value="HotDog_dom_sf"/>
</dbReference>
<dbReference type="InterPro" id="IPR052342">
    <property type="entry name" value="MCH/BMMD"/>
</dbReference>
<dbReference type="Proteomes" id="UP000220246">
    <property type="component" value="Unassembled WGS sequence"/>
</dbReference>
<accession>A0A2A7UT68</accession>
<dbReference type="SUPFAM" id="SSF54637">
    <property type="entry name" value="Thioesterase/thiol ester dehydrase-isomerase"/>
    <property type="match status" value="1"/>
</dbReference>
<reference evidence="3" key="1">
    <citation type="submission" date="2017-09" db="EMBL/GenBank/DDBJ databases">
        <title>FDA dAtabase for Regulatory Grade micrObial Sequences (FDA-ARGOS): Supporting development and validation of Infectious Disease Dx tests.</title>
        <authorList>
            <person name="Minogue T."/>
            <person name="Wolcott M."/>
            <person name="Wasieloski L."/>
            <person name="Aguilar W."/>
            <person name="Moore D."/>
            <person name="Tallon L."/>
            <person name="Sadzewicz L."/>
            <person name="Ott S."/>
            <person name="Zhao X."/>
            <person name="Nagaraj S."/>
            <person name="Vavikolanu K."/>
            <person name="Aluvathingal J."/>
            <person name="Nadendla S."/>
            <person name="Sichtig H."/>
        </authorList>
    </citation>
    <scope>NUCLEOTIDE SEQUENCE [LARGE SCALE GENOMIC DNA]</scope>
    <source>
        <strain evidence="3">FDAARGOS_394</strain>
    </source>
</reference>
<dbReference type="STRING" id="1219032.GCA_001515545_03002"/>
<dbReference type="RefSeq" id="WP_066539419.1">
    <property type="nucleotide sequence ID" value="NZ_DALZSI010000010.1"/>
</dbReference>
<dbReference type="AlphaFoldDB" id="A0A2A7UT68"/>
<dbReference type="CDD" id="cd03454">
    <property type="entry name" value="YdeM"/>
    <property type="match status" value="1"/>
</dbReference>
<dbReference type="PANTHER" id="PTHR43664">
    <property type="entry name" value="MONOAMINE OXIDASE-RELATED"/>
    <property type="match status" value="1"/>
</dbReference>
<comment type="caution">
    <text evidence="2">The sequence shown here is derived from an EMBL/GenBank/DDBJ whole genome shotgun (WGS) entry which is preliminary data.</text>
</comment>
<evidence type="ECO:0000313" key="3">
    <source>
        <dbReference type="Proteomes" id="UP000220246"/>
    </source>
</evidence>
<feature type="domain" description="MaoC-like" evidence="1">
    <location>
        <begin position="24"/>
        <end position="114"/>
    </location>
</feature>
<gene>
    <name evidence="2" type="ORF">CRM82_07990</name>
</gene>
<dbReference type="EMBL" id="PDEA01000001">
    <property type="protein sequence ID" value="PEH88549.1"/>
    <property type="molecule type" value="Genomic_DNA"/>
</dbReference>
<dbReference type="GeneID" id="80800538"/>